<reference evidence="1" key="1">
    <citation type="submission" date="2014-12" db="EMBL/GenBank/DDBJ databases">
        <title>Parallel Evolution in Life History Adaptation Evident in the Tissue-Specific Poeciliopsis prolifica transcriptome.</title>
        <authorList>
            <person name="Jue N.K."/>
            <person name="Foley R.J."/>
            <person name="Obergfell C."/>
            <person name="Reznick D.N."/>
            <person name="O'Neill R.J."/>
            <person name="O'Neill M.J."/>
        </authorList>
    </citation>
    <scope>NUCLEOTIDE SEQUENCE</scope>
</reference>
<gene>
    <name evidence="1" type="primary">PPUP9383</name>
</gene>
<name>A0A0S7EJ11_9TELE</name>
<dbReference type="EMBL" id="GBYX01476569">
    <property type="protein sequence ID" value="JAO05108.1"/>
    <property type="molecule type" value="Transcribed_RNA"/>
</dbReference>
<proteinExistence type="predicted"/>
<organism evidence="1">
    <name type="scientific">Poeciliopsis prolifica</name>
    <name type="common">blackstripe livebearer</name>
    <dbReference type="NCBI Taxonomy" id="188132"/>
    <lineage>
        <taxon>Eukaryota</taxon>
        <taxon>Metazoa</taxon>
        <taxon>Chordata</taxon>
        <taxon>Craniata</taxon>
        <taxon>Vertebrata</taxon>
        <taxon>Euteleostomi</taxon>
        <taxon>Actinopterygii</taxon>
        <taxon>Neopterygii</taxon>
        <taxon>Teleostei</taxon>
        <taxon>Neoteleostei</taxon>
        <taxon>Acanthomorphata</taxon>
        <taxon>Ovalentaria</taxon>
        <taxon>Atherinomorphae</taxon>
        <taxon>Cyprinodontiformes</taxon>
        <taxon>Poeciliidae</taxon>
        <taxon>Poeciliinae</taxon>
        <taxon>Poeciliopsis</taxon>
    </lineage>
</organism>
<accession>A0A0S7EJ11</accession>
<evidence type="ECO:0000313" key="1">
    <source>
        <dbReference type="EMBL" id="JAO05108.1"/>
    </source>
</evidence>
<feature type="non-terminal residue" evidence="1">
    <location>
        <position position="1"/>
    </location>
</feature>
<dbReference type="AlphaFoldDB" id="A0A0S7EJ11"/>
<sequence length="101" mass="10874">PVYVDDSGVEEVGSLIVDMTGGSKVKLEIDFGSTEITATGTNLPTGEKKHVKIDFMTTDRECFIDDDDAEDAVSVGSSSQSEEYILDGADETCVQEVYVLD</sequence>
<protein>
    <submittedName>
        <fullName evidence="1">PPUP9383</fullName>
    </submittedName>
</protein>